<dbReference type="SUPFAM" id="SSF46626">
    <property type="entry name" value="Cytochrome c"/>
    <property type="match status" value="1"/>
</dbReference>
<feature type="transmembrane region" description="Helical" evidence="5">
    <location>
        <begin position="41"/>
        <end position="66"/>
    </location>
</feature>
<dbReference type="Gene3D" id="1.10.760.10">
    <property type="entry name" value="Cytochrome c-like domain"/>
    <property type="match status" value="1"/>
</dbReference>
<accession>A0ABP8KGZ5</accession>
<protein>
    <submittedName>
        <fullName evidence="7">Cbb3-type cytochrome c oxidase N-terminal domain-containing protein</fullName>
    </submittedName>
</protein>
<evidence type="ECO:0000256" key="1">
    <source>
        <dbReference type="ARBA" id="ARBA00022617"/>
    </source>
</evidence>
<sequence length="292" mass="32435">MILTINLLQLIAMNLPMLQTILLRAPGSDGLFSGIKTLEDVFLVSVIGIIILVCSLVLVQAVYLYLTVRALNPPAEAAQAVEIKPKKTFWQQYVTGLLPMSQENDLMMEHNYDGIHELDNPTPPWFMYLFYGTIAFGVVYLIAYHVISTGDLQIDEYTKEVAIAEQQREAYLKKVAGNINENTVTVLADAKGLESGKALYTQYCTACHGEQGEGKVGPNLTDEYWLHGGQINEIFHTIMEGIPEKGMIAWKNQLNPLQIQQISSYILSLKGTHPANPKEPQGVRIGEVVASR</sequence>
<keyword evidence="5" id="KW-1133">Transmembrane helix</keyword>
<evidence type="ECO:0000256" key="3">
    <source>
        <dbReference type="ARBA" id="ARBA00023004"/>
    </source>
</evidence>
<keyword evidence="5" id="KW-0812">Transmembrane</keyword>
<dbReference type="Pfam" id="PF13442">
    <property type="entry name" value="Cytochrome_CBB3"/>
    <property type="match status" value="1"/>
</dbReference>
<dbReference type="InterPro" id="IPR032858">
    <property type="entry name" value="CcoP_N"/>
</dbReference>
<evidence type="ECO:0000313" key="7">
    <source>
        <dbReference type="EMBL" id="GAA4406882.1"/>
    </source>
</evidence>
<dbReference type="InterPro" id="IPR038414">
    <property type="entry name" value="CcoP_N_sf"/>
</dbReference>
<keyword evidence="5" id="KW-0472">Membrane</keyword>
<feature type="transmembrane region" description="Helical" evidence="5">
    <location>
        <begin position="125"/>
        <end position="147"/>
    </location>
</feature>
<keyword evidence="8" id="KW-1185">Reference proteome</keyword>
<dbReference type="EMBL" id="BAABHB010000004">
    <property type="protein sequence ID" value="GAA4406882.1"/>
    <property type="molecule type" value="Genomic_DNA"/>
</dbReference>
<evidence type="ECO:0000313" key="8">
    <source>
        <dbReference type="Proteomes" id="UP001500936"/>
    </source>
</evidence>
<dbReference type="Pfam" id="PF14715">
    <property type="entry name" value="FixP_N"/>
    <property type="match status" value="1"/>
</dbReference>
<keyword evidence="3 4" id="KW-0408">Iron</keyword>
<dbReference type="InterPro" id="IPR036909">
    <property type="entry name" value="Cyt_c-like_dom_sf"/>
</dbReference>
<keyword evidence="2 4" id="KW-0479">Metal-binding</keyword>
<dbReference type="PROSITE" id="PS51007">
    <property type="entry name" value="CYTC"/>
    <property type="match status" value="1"/>
</dbReference>
<evidence type="ECO:0000256" key="5">
    <source>
        <dbReference type="SAM" id="Phobius"/>
    </source>
</evidence>
<dbReference type="Proteomes" id="UP001500936">
    <property type="component" value="Unassembled WGS sequence"/>
</dbReference>
<reference evidence="8" key="1">
    <citation type="journal article" date="2019" name="Int. J. Syst. Evol. Microbiol.">
        <title>The Global Catalogue of Microorganisms (GCM) 10K type strain sequencing project: providing services to taxonomists for standard genome sequencing and annotation.</title>
        <authorList>
            <consortium name="The Broad Institute Genomics Platform"/>
            <consortium name="The Broad Institute Genome Sequencing Center for Infectious Disease"/>
            <person name="Wu L."/>
            <person name="Ma J."/>
        </authorList>
    </citation>
    <scope>NUCLEOTIDE SEQUENCE [LARGE SCALE GENOMIC DNA]</scope>
    <source>
        <strain evidence="8">JCM 17925</strain>
    </source>
</reference>
<dbReference type="Gene3D" id="6.10.280.130">
    <property type="match status" value="1"/>
</dbReference>
<dbReference type="PANTHER" id="PTHR33751:SF1">
    <property type="entry name" value="CBB3-TYPE CYTOCHROME C OXIDASE SUBUNIT FIXP"/>
    <property type="match status" value="1"/>
</dbReference>
<dbReference type="InterPro" id="IPR050597">
    <property type="entry name" value="Cytochrome_c_Oxidase_Subunit"/>
</dbReference>
<evidence type="ECO:0000256" key="4">
    <source>
        <dbReference type="PROSITE-ProRule" id="PRU00433"/>
    </source>
</evidence>
<dbReference type="InterPro" id="IPR009056">
    <property type="entry name" value="Cyt_c-like_dom"/>
</dbReference>
<feature type="domain" description="Cytochrome c" evidence="6">
    <location>
        <begin position="191"/>
        <end position="270"/>
    </location>
</feature>
<keyword evidence="1 4" id="KW-0349">Heme</keyword>
<name>A0ABP8KGZ5_9BACT</name>
<comment type="caution">
    <text evidence="7">The sequence shown here is derived from an EMBL/GenBank/DDBJ whole genome shotgun (WGS) entry which is preliminary data.</text>
</comment>
<dbReference type="PANTHER" id="PTHR33751">
    <property type="entry name" value="CBB3-TYPE CYTOCHROME C OXIDASE SUBUNIT FIXP"/>
    <property type="match status" value="1"/>
</dbReference>
<evidence type="ECO:0000259" key="6">
    <source>
        <dbReference type="PROSITE" id="PS51007"/>
    </source>
</evidence>
<proteinExistence type="predicted"/>
<evidence type="ECO:0000256" key="2">
    <source>
        <dbReference type="ARBA" id="ARBA00022723"/>
    </source>
</evidence>
<organism evidence="7 8">
    <name type="scientific">Nibrella viscosa</name>
    <dbReference type="NCBI Taxonomy" id="1084524"/>
    <lineage>
        <taxon>Bacteria</taxon>
        <taxon>Pseudomonadati</taxon>
        <taxon>Bacteroidota</taxon>
        <taxon>Cytophagia</taxon>
        <taxon>Cytophagales</taxon>
        <taxon>Spirosomataceae</taxon>
        <taxon>Nibrella</taxon>
    </lineage>
</organism>
<gene>
    <name evidence="7" type="ORF">GCM10023187_26870</name>
</gene>